<comment type="caution">
    <text evidence="1">The sequence shown here is derived from an EMBL/GenBank/DDBJ whole genome shotgun (WGS) entry which is preliminary data.</text>
</comment>
<keyword evidence="2" id="KW-1185">Reference proteome</keyword>
<evidence type="ECO:0000313" key="2">
    <source>
        <dbReference type="Proteomes" id="UP000796761"/>
    </source>
</evidence>
<dbReference type="Proteomes" id="UP000796761">
    <property type="component" value="Unassembled WGS sequence"/>
</dbReference>
<evidence type="ECO:0008006" key="3">
    <source>
        <dbReference type="Google" id="ProtNLM"/>
    </source>
</evidence>
<name>A0A8K1FYQ0_9PASS</name>
<accession>A0A8K1FYQ0</accession>
<reference evidence="1" key="1">
    <citation type="submission" date="2019-04" db="EMBL/GenBank/DDBJ databases">
        <title>Genome assembly of Zosterops borbonicus 15179.</title>
        <authorList>
            <person name="Leroy T."/>
            <person name="Anselmetti Y."/>
            <person name="Tilak M.-K."/>
            <person name="Nabholz B."/>
        </authorList>
    </citation>
    <scope>NUCLEOTIDE SEQUENCE</scope>
    <source>
        <strain evidence="1">HGM_15179</strain>
        <tissue evidence="1">Muscle</tissue>
    </source>
</reference>
<dbReference type="AlphaFoldDB" id="A0A8K1FYQ0"/>
<protein>
    <recommendedName>
        <fullName evidence="3">Reverse transcriptase domain-containing protein</fullName>
    </recommendedName>
</protein>
<sequence>MANSAGKADVAHQKDVMHQFVLQFTQAGCRNAVAQAVSSVSGHCPCRELRLFRRDRGGRRGGGVALYIKKWIECEELSLKNSPKQVKSLWVIDSPTKGDVLMDVLVTNTSELIGDIKTGASLGCSDHALVKFAVLRDVGQGSIFGPVLFNIFINDRWIECTLSKLADDTKLSGPVDTPEG</sequence>
<organism evidence="1 2">
    <name type="scientific">Zosterops borbonicus</name>
    <dbReference type="NCBI Taxonomy" id="364589"/>
    <lineage>
        <taxon>Eukaryota</taxon>
        <taxon>Metazoa</taxon>
        <taxon>Chordata</taxon>
        <taxon>Craniata</taxon>
        <taxon>Vertebrata</taxon>
        <taxon>Euteleostomi</taxon>
        <taxon>Archelosauria</taxon>
        <taxon>Archosauria</taxon>
        <taxon>Dinosauria</taxon>
        <taxon>Saurischia</taxon>
        <taxon>Theropoda</taxon>
        <taxon>Coelurosauria</taxon>
        <taxon>Aves</taxon>
        <taxon>Neognathae</taxon>
        <taxon>Neoaves</taxon>
        <taxon>Telluraves</taxon>
        <taxon>Australaves</taxon>
        <taxon>Passeriformes</taxon>
        <taxon>Sylvioidea</taxon>
        <taxon>Zosteropidae</taxon>
        <taxon>Zosterops</taxon>
    </lineage>
</organism>
<dbReference type="EMBL" id="SWJQ01001577">
    <property type="protein sequence ID" value="TRZ07896.1"/>
    <property type="molecule type" value="Genomic_DNA"/>
</dbReference>
<proteinExistence type="predicted"/>
<evidence type="ECO:0000313" key="1">
    <source>
        <dbReference type="EMBL" id="TRZ07896.1"/>
    </source>
</evidence>
<gene>
    <name evidence="1" type="ORF">HGM15179_019207</name>
</gene>